<dbReference type="SUPFAM" id="SSF82861">
    <property type="entry name" value="Mechanosensitive channel protein MscS (YggB), transmembrane region"/>
    <property type="match status" value="1"/>
</dbReference>
<keyword evidence="10" id="KW-0614">Plasmid</keyword>
<evidence type="ECO:0000256" key="6">
    <source>
        <dbReference type="ARBA" id="ARBA00023136"/>
    </source>
</evidence>
<protein>
    <submittedName>
        <fullName evidence="10">Mechanosensitive ion channel family protein</fullName>
    </submittedName>
</protein>
<dbReference type="Gene3D" id="3.30.70.100">
    <property type="match status" value="1"/>
</dbReference>
<dbReference type="InterPro" id="IPR006685">
    <property type="entry name" value="MscS_channel_2nd"/>
</dbReference>
<evidence type="ECO:0000256" key="1">
    <source>
        <dbReference type="ARBA" id="ARBA00004651"/>
    </source>
</evidence>
<dbReference type="KEGG" id="add:HUW48_00610"/>
<keyword evidence="3" id="KW-1003">Cell membrane</keyword>
<dbReference type="InterPro" id="IPR011066">
    <property type="entry name" value="MscS_channel_C_sf"/>
</dbReference>
<proteinExistence type="inferred from homology"/>
<dbReference type="Pfam" id="PF00924">
    <property type="entry name" value="MS_channel_2nd"/>
    <property type="match status" value="1"/>
</dbReference>
<dbReference type="InterPro" id="IPR045275">
    <property type="entry name" value="MscS_archaea/bacteria_type"/>
</dbReference>
<dbReference type="InterPro" id="IPR049278">
    <property type="entry name" value="MS_channel_C"/>
</dbReference>
<dbReference type="GO" id="GO:0005886">
    <property type="term" value="C:plasma membrane"/>
    <property type="evidence" value="ECO:0007669"/>
    <property type="project" value="UniProtKB-SubCell"/>
</dbReference>
<dbReference type="InterPro" id="IPR023408">
    <property type="entry name" value="MscS_beta-dom_sf"/>
</dbReference>
<dbReference type="Gene3D" id="2.30.30.60">
    <property type="match status" value="1"/>
</dbReference>
<dbReference type="SUPFAM" id="SSF82689">
    <property type="entry name" value="Mechanosensitive channel protein MscS (YggB), C-terminal domain"/>
    <property type="match status" value="1"/>
</dbReference>
<dbReference type="InterPro" id="IPR008910">
    <property type="entry name" value="MSC_TM_helix"/>
</dbReference>
<feature type="transmembrane region" description="Helical" evidence="7">
    <location>
        <begin position="26"/>
        <end position="47"/>
    </location>
</feature>
<feature type="domain" description="Mechanosensitive ion channel MscS" evidence="8">
    <location>
        <begin position="120"/>
        <end position="183"/>
    </location>
</feature>
<evidence type="ECO:0000256" key="7">
    <source>
        <dbReference type="SAM" id="Phobius"/>
    </source>
</evidence>
<dbReference type="Proteomes" id="UP000514509">
    <property type="component" value="Plasmid unnamed"/>
</dbReference>
<comment type="subcellular location">
    <subcellularLocation>
        <location evidence="1">Cell membrane</location>
        <topology evidence="1">Multi-pass membrane protein</topology>
    </subcellularLocation>
</comment>
<evidence type="ECO:0000313" key="10">
    <source>
        <dbReference type="EMBL" id="QMU26605.1"/>
    </source>
</evidence>
<evidence type="ECO:0000256" key="4">
    <source>
        <dbReference type="ARBA" id="ARBA00022692"/>
    </source>
</evidence>
<organism evidence="10 11">
    <name type="scientific">Adhaeribacter radiodurans</name>
    <dbReference type="NCBI Taxonomy" id="2745197"/>
    <lineage>
        <taxon>Bacteria</taxon>
        <taxon>Pseudomonadati</taxon>
        <taxon>Bacteroidota</taxon>
        <taxon>Cytophagia</taxon>
        <taxon>Cytophagales</taxon>
        <taxon>Hymenobacteraceae</taxon>
        <taxon>Adhaeribacter</taxon>
    </lineage>
</organism>
<dbReference type="EMBL" id="CP055152">
    <property type="protein sequence ID" value="QMU26605.1"/>
    <property type="molecule type" value="Genomic_DNA"/>
</dbReference>
<dbReference type="InterPro" id="IPR010920">
    <property type="entry name" value="LSM_dom_sf"/>
</dbReference>
<keyword evidence="11" id="KW-1185">Reference proteome</keyword>
<gene>
    <name evidence="10" type="ORF">HUW48_00610</name>
</gene>
<dbReference type="Pfam" id="PF21082">
    <property type="entry name" value="MS_channel_3rd"/>
    <property type="match status" value="1"/>
</dbReference>
<name>A0A7L7L1Z1_9BACT</name>
<evidence type="ECO:0000259" key="8">
    <source>
        <dbReference type="Pfam" id="PF00924"/>
    </source>
</evidence>
<feature type="domain" description="Mechanosensitive ion channel MscS C-terminal" evidence="9">
    <location>
        <begin position="192"/>
        <end position="273"/>
    </location>
</feature>
<dbReference type="AlphaFoldDB" id="A0A7L7L1Z1"/>
<dbReference type="PANTHER" id="PTHR30221:SF1">
    <property type="entry name" value="SMALL-CONDUCTANCE MECHANOSENSITIVE CHANNEL"/>
    <property type="match status" value="1"/>
</dbReference>
<keyword evidence="4 7" id="KW-0812">Transmembrane</keyword>
<comment type="similarity">
    <text evidence="2">Belongs to the MscS (TC 1.A.23) family.</text>
</comment>
<dbReference type="GO" id="GO:0008381">
    <property type="term" value="F:mechanosensitive monoatomic ion channel activity"/>
    <property type="evidence" value="ECO:0007669"/>
    <property type="project" value="InterPro"/>
</dbReference>
<sequence length="301" mass="33293">MKLMQVNTNRFTTNLFNVLEQYWEQFIFVLPRLGIAILILLVTFLLASQVKKIVDNRVAPHAQNPLSVLFVSKVAKITIVIIGLLLALQTIGLTGVAGGLLAGAGVSAFIIGFAFKDIGENFLAGFILAFNAPFKVGDAIKVGEYRGHVVSLNMRTTHLKTFDTMDVYIPNATVLKSEVTNMTQDNLIRLDFLVGIDYSDDVDTAEQLIIDTMKEVLEVLPQPEAFVVTEELATNTVNIRAFFWTDTDDYKRGILDVKGQVIKAVKKALLTNGFGLPANIQELKTYQDMPLAVQIKENKPS</sequence>
<evidence type="ECO:0000256" key="2">
    <source>
        <dbReference type="ARBA" id="ARBA00008017"/>
    </source>
</evidence>
<dbReference type="Pfam" id="PF05552">
    <property type="entry name" value="MS_channel_1st_1"/>
    <property type="match status" value="1"/>
</dbReference>
<geneLocation type="plasmid" evidence="10 11">
    <name>unnamed</name>
</geneLocation>
<keyword evidence="6 7" id="KW-0472">Membrane</keyword>
<reference evidence="10 11" key="1">
    <citation type="submission" date="2020-08" db="EMBL/GenBank/DDBJ databases">
        <title>Adhaeribacter dokdonensis sp. nov., isolated from the rhizosphere of Elymus tsukushiensis, a plant native to the Dokdo Islands, Republic of Korea.</title>
        <authorList>
            <person name="Ghim S.Y."/>
        </authorList>
    </citation>
    <scope>NUCLEOTIDE SEQUENCE [LARGE SCALE GENOMIC DNA]</scope>
    <source>
        <strain evidence="10 11">KUDC8001</strain>
        <plasmid evidence="10 11">unnamed</plasmid>
    </source>
</reference>
<dbReference type="InterPro" id="IPR011014">
    <property type="entry name" value="MscS_channel_TM-2"/>
</dbReference>
<feature type="transmembrane region" description="Helical" evidence="7">
    <location>
        <begin position="68"/>
        <end position="88"/>
    </location>
</feature>
<evidence type="ECO:0000256" key="3">
    <source>
        <dbReference type="ARBA" id="ARBA00022475"/>
    </source>
</evidence>
<accession>A0A7L7L1Z1</accession>
<dbReference type="PANTHER" id="PTHR30221">
    <property type="entry name" value="SMALL-CONDUCTANCE MECHANOSENSITIVE CHANNEL"/>
    <property type="match status" value="1"/>
</dbReference>
<feature type="transmembrane region" description="Helical" evidence="7">
    <location>
        <begin position="94"/>
        <end position="115"/>
    </location>
</feature>
<dbReference type="SUPFAM" id="SSF50182">
    <property type="entry name" value="Sm-like ribonucleoproteins"/>
    <property type="match status" value="1"/>
</dbReference>
<keyword evidence="5 7" id="KW-1133">Transmembrane helix</keyword>
<evidence type="ECO:0000313" key="11">
    <source>
        <dbReference type="Proteomes" id="UP000514509"/>
    </source>
</evidence>
<evidence type="ECO:0000259" key="9">
    <source>
        <dbReference type="Pfam" id="PF21082"/>
    </source>
</evidence>
<evidence type="ECO:0000256" key="5">
    <source>
        <dbReference type="ARBA" id="ARBA00022989"/>
    </source>
</evidence>
<dbReference type="Gene3D" id="1.10.287.1260">
    <property type="match status" value="1"/>
</dbReference>